<dbReference type="GO" id="GO:0046872">
    <property type="term" value="F:metal ion binding"/>
    <property type="evidence" value="ECO:0007669"/>
    <property type="project" value="UniProtKB-KW"/>
</dbReference>
<dbReference type="Pfam" id="PF01368">
    <property type="entry name" value="DHH"/>
    <property type="match status" value="1"/>
</dbReference>
<name>A0A5K7ZDR4_9BACT</name>
<comment type="cofactor">
    <cofactor evidence="1">
        <name>Mg(2+)</name>
        <dbReference type="ChEBI" id="CHEBI:18420"/>
    </cofactor>
</comment>
<dbReference type="Gene3D" id="3.10.580.10">
    <property type="entry name" value="CBS-domain"/>
    <property type="match status" value="1"/>
</dbReference>
<feature type="domain" description="CBS" evidence="10">
    <location>
        <begin position="380"/>
        <end position="435"/>
    </location>
</feature>
<dbReference type="PROSITE" id="PS51371">
    <property type="entry name" value="CBS"/>
    <property type="match status" value="2"/>
</dbReference>
<dbReference type="PANTHER" id="PTHR47788">
    <property type="entry name" value="POLYA POLYMERASE"/>
    <property type="match status" value="1"/>
</dbReference>
<sequence>MTQIITTHRNTDFDAFASLVAANLIYSEAVVAIPKNINPNVRAFISIHKDVFTHVDRWNIETGRVSRLIVVDTDDWSRLGPIAKLQEQPSLEVLLWDHHSGGNIQASWKCQEPVGATITLLVRRLKELRKLITPIQATLFLAGLYEDTGNLSFPSTTAEDAYAAGWLLDRKADLSLINKFLRPAYGEKQKNVLFDMLKNTNRLKINGYSVSLSQITLHGHVGNLALVVRMFRDIVNVDAAFGLFVSQEKNGKSKCMVIGRSDNEGLDVGTLMKSLGGGGHPGAGSAMLKGVNPEAAQQMIIDLIEGNQQSSVQISDLMSFPVFSVPSDTSMDEVAKILRQRGCTGLLVIDEEQLTGVISRRDFRKIRKEDQLQAPVKAFMSTKVISIEPGKSPIQAAKIMVRHDIGRLPVVEDGQLIGIITRSDAMTYFYDLLPD</sequence>
<accession>A0A5K7ZDR4</accession>
<reference evidence="11 12" key="1">
    <citation type="submission" date="2019-11" db="EMBL/GenBank/DDBJ databases">
        <title>Comparative genomics of hydrocarbon-degrading Desulfosarcina strains.</title>
        <authorList>
            <person name="Watanabe M."/>
            <person name="Kojima H."/>
            <person name="Fukui M."/>
        </authorList>
    </citation>
    <scope>NUCLEOTIDE SEQUENCE [LARGE SCALE GENOMIC DNA]</scope>
    <source>
        <strain evidence="11 12">28bB2T</strain>
    </source>
</reference>
<dbReference type="GO" id="GO:0008033">
    <property type="term" value="P:tRNA processing"/>
    <property type="evidence" value="ECO:0007669"/>
    <property type="project" value="UniProtKB-KW"/>
</dbReference>
<feature type="domain" description="CBS" evidence="10">
    <location>
        <begin position="318"/>
        <end position="376"/>
    </location>
</feature>
<evidence type="ECO:0000256" key="8">
    <source>
        <dbReference type="ARBA" id="ARBA00022884"/>
    </source>
</evidence>
<evidence type="ECO:0000256" key="9">
    <source>
        <dbReference type="PROSITE-ProRule" id="PRU00703"/>
    </source>
</evidence>
<dbReference type="CDD" id="cd04595">
    <property type="entry name" value="CBS_pair_DHH_polyA_Pol_assoc"/>
    <property type="match status" value="1"/>
</dbReference>
<keyword evidence="4" id="KW-0808">Transferase</keyword>
<keyword evidence="6" id="KW-0547">Nucleotide-binding</keyword>
<evidence type="ECO:0000259" key="10">
    <source>
        <dbReference type="PROSITE" id="PS51371"/>
    </source>
</evidence>
<evidence type="ECO:0000313" key="12">
    <source>
        <dbReference type="Proteomes" id="UP000425960"/>
    </source>
</evidence>
<evidence type="ECO:0000256" key="3">
    <source>
        <dbReference type="ARBA" id="ARBA00022694"/>
    </source>
</evidence>
<keyword evidence="9" id="KW-0129">CBS domain</keyword>
<proteinExistence type="inferred from homology"/>
<evidence type="ECO:0000256" key="1">
    <source>
        <dbReference type="ARBA" id="ARBA00001946"/>
    </source>
</evidence>
<evidence type="ECO:0000256" key="4">
    <source>
        <dbReference type="ARBA" id="ARBA00022695"/>
    </source>
</evidence>
<dbReference type="GO" id="GO:0003723">
    <property type="term" value="F:RNA binding"/>
    <property type="evidence" value="ECO:0007669"/>
    <property type="project" value="UniProtKB-KW"/>
</dbReference>
<evidence type="ECO:0000256" key="2">
    <source>
        <dbReference type="ARBA" id="ARBA00007265"/>
    </source>
</evidence>
<evidence type="ECO:0000256" key="6">
    <source>
        <dbReference type="ARBA" id="ARBA00022741"/>
    </source>
</evidence>
<dbReference type="AlphaFoldDB" id="A0A5K7ZDR4"/>
<gene>
    <name evidence="11" type="ORF">DSCO28_08940</name>
</gene>
<dbReference type="InterPro" id="IPR001667">
    <property type="entry name" value="DDH_dom"/>
</dbReference>
<comment type="similarity">
    <text evidence="2">Belongs to the tRNA nucleotidyltransferase/poly(A) polymerase family.</text>
</comment>
<protein>
    <recommendedName>
        <fullName evidence="10">CBS domain-containing protein</fullName>
    </recommendedName>
</protein>
<dbReference type="InterPro" id="IPR003156">
    <property type="entry name" value="DHHA1_dom"/>
</dbReference>
<evidence type="ECO:0000256" key="7">
    <source>
        <dbReference type="ARBA" id="ARBA00022842"/>
    </source>
</evidence>
<dbReference type="EMBL" id="AP021876">
    <property type="protein sequence ID" value="BBO80328.1"/>
    <property type="molecule type" value="Genomic_DNA"/>
</dbReference>
<keyword evidence="7" id="KW-0460">Magnesium</keyword>
<dbReference type="Pfam" id="PF00571">
    <property type="entry name" value="CBS"/>
    <property type="match status" value="2"/>
</dbReference>
<organism evidence="11 12">
    <name type="scientific">Desulfosarcina ovata subsp. sediminis</name>
    <dbReference type="NCBI Taxonomy" id="885957"/>
    <lineage>
        <taxon>Bacteria</taxon>
        <taxon>Pseudomonadati</taxon>
        <taxon>Thermodesulfobacteriota</taxon>
        <taxon>Desulfobacteria</taxon>
        <taxon>Desulfobacterales</taxon>
        <taxon>Desulfosarcinaceae</taxon>
        <taxon>Desulfosarcina</taxon>
    </lineage>
</organism>
<keyword evidence="8" id="KW-0694">RNA-binding</keyword>
<dbReference type="PANTHER" id="PTHR47788:SF1">
    <property type="entry name" value="A-ADDING TRNA NUCLEOTIDYLTRANSFERASE"/>
    <property type="match status" value="1"/>
</dbReference>
<dbReference type="SUPFAM" id="SSF64182">
    <property type="entry name" value="DHH phosphoesterases"/>
    <property type="match status" value="1"/>
</dbReference>
<dbReference type="InterPro" id="IPR046342">
    <property type="entry name" value="CBS_dom_sf"/>
</dbReference>
<dbReference type="Pfam" id="PF02272">
    <property type="entry name" value="DHHA1"/>
    <property type="match status" value="1"/>
</dbReference>
<dbReference type="InterPro" id="IPR038763">
    <property type="entry name" value="DHH_sf"/>
</dbReference>
<keyword evidence="4" id="KW-0548">Nucleotidyltransferase</keyword>
<dbReference type="SUPFAM" id="SSF54631">
    <property type="entry name" value="CBS-domain pair"/>
    <property type="match status" value="1"/>
</dbReference>
<keyword evidence="3" id="KW-0819">tRNA processing</keyword>
<dbReference type="SMART" id="SM00116">
    <property type="entry name" value="CBS"/>
    <property type="match status" value="2"/>
</dbReference>
<evidence type="ECO:0000256" key="5">
    <source>
        <dbReference type="ARBA" id="ARBA00022723"/>
    </source>
</evidence>
<dbReference type="Proteomes" id="UP000425960">
    <property type="component" value="Chromosome"/>
</dbReference>
<dbReference type="Gene3D" id="3.10.310.30">
    <property type="match status" value="1"/>
</dbReference>
<dbReference type="GO" id="GO:0016779">
    <property type="term" value="F:nucleotidyltransferase activity"/>
    <property type="evidence" value="ECO:0007669"/>
    <property type="project" value="UniProtKB-KW"/>
</dbReference>
<dbReference type="GO" id="GO:0000166">
    <property type="term" value="F:nucleotide binding"/>
    <property type="evidence" value="ECO:0007669"/>
    <property type="project" value="UniProtKB-KW"/>
</dbReference>
<dbReference type="InterPro" id="IPR000644">
    <property type="entry name" value="CBS_dom"/>
</dbReference>
<keyword evidence="5" id="KW-0479">Metal-binding</keyword>
<dbReference type="Gene3D" id="3.90.1640.10">
    <property type="entry name" value="inorganic pyrophosphatase (n-terminal core)"/>
    <property type="match status" value="1"/>
</dbReference>
<dbReference type="RefSeq" id="WP_155321321.1">
    <property type="nucleotide sequence ID" value="NZ_AP021876.1"/>
</dbReference>
<evidence type="ECO:0000313" key="11">
    <source>
        <dbReference type="EMBL" id="BBO80328.1"/>
    </source>
</evidence>
<dbReference type="InterPro" id="IPR052390">
    <property type="entry name" value="tRNA_nt/polyA_polymerase"/>
</dbReference>
<dbReference type="KEGG" id="dov:DSCO28_08940"/>